<comment type="caution">
    <text evidence="4">The sequence shown here is derived from an EMBL/GenBank/DDBJ whole genome shotgun (WGS) entry which is preliminary data.</text>
</comment>
<feature type="domain" description="Methyltransferase" evidence="3">
    <location>
        <begin position="41"/>
        <end position="128"/>
    </location>
</feature>
<dbReference type="Pfam" id="PF13649">
    <property type="entry name" value="Methyltransf_25"/>
    <property type="match status" value="1"/>
</dbReference>
<evidence type="ECO:0000256" key="1">
    <source>
        <dbReference type="ARBA" id="ARBA00022603"/>
    </source>
</evidence>
<protein>
    <submittedName>
        <fullName evidence="4">Class I SAM-dependent methyltransferase</fullName>
    </submittedName>
</protein>
<dbReference type="InterPro" id="IPR029063">
    <property type="entry name" value="SAM-dependent_MTases_sf"/>
</dbReference>
<dbReference type="EMBL" id="JBHSNC010000036">
    <property type="protein sequence ID" value="MFC5530148.1"/>
    <property type="molecule type" value="Genomic_DNA"/>
</dbReference>
<name>A0ABW0QZG8_9BACL</name>
<evidence type="ECO:0000259" key="3">
    <source>
        <dbReference type="Pfam" id="PF13649"/>
    </source>
</evidence>
<evidence type="ECO:0000256" key="2">
    <source>
        <dbReference type="ARBA" id="ARBA00022679"/>
    </source>
</evidence>
<dbReference type="Proteomes" id="UP001596108">
    <property type="component" value="Unassembled WGS sequence"/>
</dbReference>
<dbReference type="SUPFAM" id="SSF53335">
    <property type="entry name" value="S-adenosyl-L-methionine-dependent methyltransferases"/>
    <property type="match status" value="1"/>
</dbReference>
<dbReference type="GO" id="GO:0008168">
    <property type="term" value="F:methyltransferase activity"/>
    <property type="evidence" value="ECO:0007669"/>
    <property type="project" value="UniProtKB-KW"/>
</dbReference>
<accession>A0ABW0QZG8</accession>
<organism evidence="4 5">
    <name type="scientific">Cohnella yongneupensis</name>
    <dbReference type="NCBI Taxonomy" id="425006"/>
    <lineage>
        <taxon>Bacteria</taxon>
        <taxon>Bacillati</taxon>
        <taxon>Bacillota</taxon>
        <taxon>Bacilli</taxon>
        <taxon>Bacillales</taxon>
        <taxon>Paenibacillaceae</taxon>
        <taxon>Cohnella</taxon>
    </lineage>
</organism>
<dbReference type="CDD" id="cd02440">
    <property type="entry name" value="AdoMet_MTases"/>
    <property type="match status" value="1"/>
</dbReference>
<dbReference type="RefSeq" id="WP_378112085.1">
    <property type="nucleotide sequence ID" value="NZ_JBHSNC010000036.1"/>
</dbReference>
<keyword evidence="1 4" id="KW-0489">Methyltransferase</keyword>
<dbReference type="PANTHER" id="PTHR43861">
    <property type="entry name" value="TRANS-ACONITATE 2-METHYLTRANSFERASE-RELATED"/>
    <property type="match status" value="1"/>
</dbReference>
<dbReference type="PANTHER" id="PTHR43861:SF1">
    <property type="entry name" value="TRANS-ACONITATE 2-METHYLTRANSFERASE"/>
    <property type="match status" value="1"/>
</dbReference>
<proteinExistence type="predicted"/>
<reference evidence="5" key="1">
    <citation type="journal article" date="2019" name="Int. J. Syst. Evol. Microbiol.">
        <title>The Global Catalogue of Microorganisms (GCM) 10K type strain sequencing project: providing services to taxonomists for standard genome sequencing and annotation.</title>
        <authorList>
            <consortium name="The Broad Institute Genomics Platform"/>
            <consortium name="The Broad Institute Genome Sequencing Center for Infectious Disease"/>
            <person name="Wu L."/>
            <person name="Ma J."/>
        </authorList>
    </citation>
    <scope>NUCLEOTIDE SEQUENCE [LARGE SCALE GENOMIC DNA]</scope>
    <source>
        <strain evidence="5">CGMCC 1.18578</strain>
    </source>
</reference>
<sequence length="258" mass="28827">MVKKEQKVHWEADKYDGSMRFVSAFGSNMLEMLNPQPGEVIVDFGCGTGDLAARIAECGATVTGVDISPVMVERARTKYPHITFECADAIGWLATRQYDAVFSNAALHWMQDAEAAVKTMANCLRVGGRLVAEFGGYGNVGSIVKAVRETLEAKGRTDAFVMPWYFPKVGQYAALLEREGFEVLMAILFDRPTPLEDGEQGMMGWLRMFGTAMVPNATDAEMDNWFAEACQRMKDECYMDGQWTADYRRIRIQAIKHS</sequence>
<keyword evidence="2" id="KW-0808">Transferase</keyword>
<dbReference type="Gene3D" id="3.40.50.150">
    <property type="entry name" value="Vaccinia Virus protein VP39"/>
    <property type="match status" value="1"/>
</dbReference>
<dbReference type="InterPro" id="IPR041698">
    <property type="entry name" value="Methyltransf_25"/>
</dbReference>
<gene>
    <name evidence="4" type="ORF">ACFPQ4_11990</name>
</gene>
<keyword evidence="5" id="KW-1185">Reference proteome</keyword>
<dbReference type="GO" id="GO:0032259">
    <property type="term" value="P:methylation"/>
    <property type="evidence" value="ECO:0007669"/>
    <property type="project" value="UniProtKB-KW"/>
</dbReference>
<evidence type="ECO:0000313" key="4">
    <source>
        <dbReference type="EMBL" id="MFC5530148.1"/>
    </source>
</evidence>
<evidence type="ECO:0000313" key="5">
    <source>
        <dbReference type="Proteomes" id="UP001596108"/>
    </source>
</evidence>